<reference evidence="2" key="1">
    <citation type="submission" date="2020-03" db="EMBL/GenBank/DDBJ databases">
        <authorList>
            <person name="Weist P."/>
        </authorList>
    </citation>
    <scope>NUCLEOTIDE SEQUENCE</scope>
</reference>
<organism evidence="2 3">
    <name type="scientific">Pleuronectes platessa</name>
    <name type="common">European plaice</name>
    <dbReference type="NCBI Taxonomy" id="8262"/>
    <lineage>
        <taxon>Eukaryota</taxon>
        <taxon>Metazoa</taxon>
        <taxon>Chordata</taxon>
        <taxon>Craniata</taxon>
        <taxon>Vertebrata</taxon>
        <taxon>Euteleostomi</taxon>
        <taxon>Actinopterygii</taxon>
        <taxon>Neopterygii</taxon>
        <taxon>Teleostei</taxon>
        <taxon>Neoteleostei</taxon>
        <taxon>Acanthomorphata</taxon>
        <taxon>Carangaria</taxon>
        <taxon>Pleuronectiformes</taxon>
        <taxon>Pleuronectoidei</taxon>
        <taxon>Pleuronectidae</taxon>
        <taxon>Pleuronectes</taxon>
    </lineage>
</organism>
<keyword evidence="3" id="KW-1185">Reference proteome</keyword>
<protein>
    <submittedName>
        <fullName evidence="2">Uncharacterized protein</fullName>
    </submittedName>
</protein>
<accession>A0A9N7VJ65</accession>
<comment type="caution">
    <text evidence="2">The sequence shown here is derived from an EMBL/GenBank/DDBJ whole genome shotgun (WGS) entry which is preliminary data.</text>
</comment>
<evidence type="ECO:0000313" key="3">
    <source>
        <dbReference type="Proteomes" id="UP001153269"/>
    </source>
</evidence>
<sequence length="115" mass="12376">MATGGLLHSTSSPGSRPQKRKFGSLKWRGCSRAIYRALYRPSATHDIPYENRCVCGACGVVLVSVGGEGGVGGDEVSLEEALLNLQAMTPHQREGGSSDREEEAWMQLYDFKSGA</sequence>
<evidence type="ECO:0000313" key="2">
    <source>
        <dbReference type="EMBL" id="CAB1450665.1"/>
    </source>
</evidence>
<dbReference type="EMBL" id="CADEAL010004062">
    <property type="protein sequence ID" value="CAB1450665.1"/>
    <property type="molecule type" value="Genomic_DNA"/>
</dbReference>
<gene>
    <name evidence="2" type="ORF">PLEPLA_LOCUS38357</name>
</gene>
<dbReference type="Proteomes" id="UP001153269">
    <property type="component" value="Unassembled WGS sequence"/>
</dbReference>
<name>A0A9N7VJ65_PLEPL</name>
<evidence type="ECO:0000256" key="1">
    <source>
        <dbReference type="SAM" id="MobiDB-lite"/>
    </source>
</evidence>
<proteinExistence type="predicted"/>
<feature type="region of interest" description="Disordered" evidence="1">
    <location>
        <begin position="1"/>
        <end position="23"/>
    </location>
</feature>
<dbReference type="AlphaFoldDB" id="A0A9N7VJ65"/>